<dbReference type="Proteomes" id="UP000053411">
    <property type="component" value="Unassembled WGS sequence"/>
</dbReference>
<dbReference type="InterPro" id="IPR039261">
    <property type="entry name" value="FNR_nucleotide-bd"/>
</dbReference>
<dbReference type="Gene3D" id="3.40.50.80">
    <property type="entry name" value="Nucleotide-binding domain of ferredoxin-NADP reductase (FNR) module"/>
    <property type="match status" value="1"/>
</dbReference>
<evidence type="ECO:0000256" key="3">
    <source>
        <dbReference type="ARBA" id="ARBA00022692"/>
    </source>
</evidence>
<feature type="transmembrane region" description="Helical" evidence="7">
    <location>
        <begin position="281"/>
        <end position="299"/>
    </location>
</feature>
<feature type="transmembrane region" description="Helical" evidence="7">
    <location>
        <begin position="178"/>
        <end position="202"/>
    </location>
</feature>
<dbReference type="GeneID" id="27716521"/>
<protein>
    <recommendedName>
        <fullName evidence="9">Ferric oxidoreductase domain-containing protein</fullName>
    </recommendedName>
</protein>
<dbReference type="SFLD" id="SFLDS00052">
    <property type="entry name" value="Ferric_Reductase_Domain"/>
    <property type="match status" value="1"/>
</dbReference>
<evidence type="ECO:0000256" key="4">
    <source>
        <dbReference type="ARBA" id="ARBA00022989"/>
    </source>
</evidence>
<feature type="transmembrane region" description="Helical" evidence="7">
    <location>
        <begin position="581"/>
        <end position="598"/>
    </location>
</feature>
<dbReference type="STRING" id="1442371.A0A0D2JK22"/>
<dbReference type="GO" id="GO:0015677">
    <property type="term" value="P:copper ion import"/>
    <property type="evidence" value="ECO:0007669"/>
    <property type="project" value="TreeGrafter"/>
</dbReference>
<keyword evidence="8" id="KW-0732">Signal</keyword>
<dbReference type="PANTHER" id="PTHR32361">
    <property type="entry name" value="FERRIC/CUPRIC REDUCTASE TRANSMEMBRANE COMPONENT"/>
    <property type="match status" value="1"/>
</dbReference>
<accession>A0A0D2JK22</accession>
<reference evidence="10 11" key="1">
    <citation type="submission" date="2015-01" db="EMBL/GenBank/DDBJ databases">
        <title>The Genome Sequence of Fonsecaea multimorphosa CBS 102226.</title>
        <authorList>
            <consortium name="The Broad Institute Genomics Platform"/>
            <person name="Cuomo C."/>
            <person name="de Hoog S."/>
            <person name="Gorbushina A."/>
            <person name="Stielow B."/>
            <person name="Teixiera M."/>
            <person name="Abouelleil A."/>
            <person name="Chapman S.B."/>
            <person name="Priest M."/>
            <person name="Young S.K."/>
            <person name="Wortman J."/>
            <person name="Nusbaum C."/>
            <person name="Birren B."/>
        </authorList>
    </citation>
    <scope>NUCLEOTIDE SEQUENCE [LARGE SCALE GENOMIC DNA]</scope>
    <source>
        <strain evidence="10 11">CBS 102226</strain>
    </source>
</reference>
<keyword evidence="4 7" id="KW-1133">Transmembrane helix</keyword>
<dbReference type="RefSeq" id="XP_016627720.1">
    <property type="nucleotide sequence ID" value="XM_016781267.1"/>
</dbReference>
<dbReference type="GO" id="GO:0005886">
    <property type="term" value="C:plasma membrane"/>
    <property type="evidence" value="ECO:0007669"/>
    <property type="project" value="TreeGrafter"/>
</dbReference>
<feature type="transmembrane region" description="Helical" evidence="7">
    <location>
        <begin position="323"/>
        <end position="345"/>
    </location>
</feature>
<feature type="chain" id="PRO_5002244937" description="Ferric oxidoreductase domain-containing protein" evidence="8">
    <location>
        <begin position="18"/>
        <end position="695"/>
    </location>
</feature>
<dbReference type="GO" id="GO:0000293">
    <property type="term" value="F:ferric-chelate reductase activity"/>
    <property type="evidence" value="ECO:0007669"/>
    <property type="project" value="TreeGrafter"/>
</dbReference>
<name>A0A0D2JK22_9EURO</name>
<dbReference type="PANTHER" id="PTHR32361:SF9">
    <property type="entry name" value="FERRIC REDUCTASE TRANSMEMBRANE COMPONENT 3-RELATED"/>
    <property type="match status" value="1"/>
</dbReference>
<evidence type="ECO:0000256" key="1">
    <source>
        <dbReference type="ARBA" id="ARBA00004141"/>
    </source>
</evidence>
<keyword evidence="11" id="KW-1185">Reference proteome</keyword>
<evidence type="ECO:0000259" key="9">
    <source>
        <dbReference type="Pfam" id="PF01794"/>
    </source>
</evidence>
<feature type="transmembrane region" description="Helical" evidence="7">
    <location>
        <begin position="386"/>
        <end position="406"/>
    </location>
</feature>
<dbReference type="GO" id="GO:0006879">
    <property type="term" value="P:intracellular iron ion homeostasis"/>
    <property type="evidence" value="ECO:0007669"/>
    <property type="project" value="TreeGrafter"/>
</dbReference>
<evidence type="ECO:0000256" key="5">
    <source>
        <dbReference type="ARBA" id="ARBA00023065"/>
    </source>
</evidence>
<feature type="transmembrane region" description="Helical" evidence="7">
    <location>
        <begin position="357"/>
        <end position="379"/>
    </location>
</feature>
<organism evidence="10 11">
    <name type="scientific">Fonsecaea multimorphosa CBS 102226</name>
    <dbReference type="NCBI Taxonomy" id="1442371"/>
    <lineage>
        <taxon>Eukaryota</taxon>
        <taxon>Fungi</taxon>
        <taxon>Dikarya</taxon>
        <taxon>Ascomycota</taxon>
        <taxon>Pezizomycotina</taxon>
        <taxon>Eurotiomycetes</taxon>
        <taxon>Chaetothyriomycetidae</taxon>
        <taxon>Chaetothyriales</taxon>
        <taxon>Herpotrichiellaceae</taxon>
        <taxon>Fonsecaea</taxon>
    </lineage>
</organism>
<dbReference type="EMBL" id="KN848093">
    <property type="protein sequence ID" value="KIX93597.1"/>
    <property type="molecule type" value="Genomic_DNA"/>
</dbReference>
<dbReference type="InterPro" id="IPR051410">
    <property type="entry name" value="Ferric/Cupric_Reductase"/>
</dbReference>
<evidence type="ECO:0000256" key="2">
    <source>
        <dbReference type="ARBA" id="ARBA00022448"/>
    </source>
</evidence>
<dbReference type="VEuPathDB" id="FungiDB:Z520_10775"/>
<dbReference type="GO" id="GO:0006826">
    <property type="term" value="P:iron ion transport"/>
    <property type="evidence" value="ECO:0007669"/>
    <property type="project" value="TreeGrafter"/>
</dbReference>
<comment type="subcellular location">
    <subcellularLocation>
        <location evidence="1">Membrane</location>
        <topology evidence="1">Multi-pass membrane protein</topology>
    </subcellularLocation>
</comment>
<gene>
    <name evidence="10" type="ORF">Z520_10775</name>
</gene>
<feature type="transmembrane region" description="Helical" evidence="7">
    <location>
        <begin position="418"/>
        <end position="435"/>
    </location>
</feature>
<keyword evidence="3 7" id="KW-0812">Transmembrane</keyword>
<proteinExistence type="predicted"/>
<sequence>MKSMLLTLLSLVTSVAATGPLPVTRTGLAGIAGFTFYNPYCAHGCFRSFSPYMLQCSTTISAGGKTTADATAHMLALCRASDFPYLSSIAWCIHTFCPESVRASTIEKFWETQITGDVHILPAWSYGEVMANITQPPAMVAMGKDMVLNMTMLTTYNTWKITQDTLIYFFRETAQESYYGLAILLTAFGLPIVLTGLGYLPFMTSALDRIKPWIYQNTFGTYHDRPLPFLIGNAPTLGQSGYIAVIFILNIVFLTVGYKTLWPREEMQWYKNHYQELMAYWMWRTGALAFCQLPVLFLFSSRNNILLWLTNWSHATYMLLHRWIARFFLLQTILHSILSLILYQNDGYYSSTVDTPLWYWGCVGTVAAVVIVLTSFLIIRQRAYELFLLTHIIMAVVCLVGCWYHVWADDEGDFGYETYLYATFAVWAFDRLARVGRMLKTGVRRATVTDISPTIARIDVPGIRWRSPGHCVYVYFPTLHPFRPWENHPFSLIPTALITGQAYSDGAESKSPTDVEKDHPITVKSRSAVEHDAYKNSGLTLFVRKKVGMTRSLEMRDGLLTLLEGPYPCNPTKDVLQSDRLLLIGGGIGITGLLPFVWCHPNVKLFHSVKVNDQCLLDALTDVLDAIREKEVVVGRRLDINRLLRDQADLGYSKIGIIVCGPAGMCDDVRAIVARLGKEMSGRCSFELEIDAFGW</sequence>
<evidence type="ECO:0000256" key="7">
    <source>
        <dbReference type="SAM" id="Phobius"/>
    </source>
</evidence>
<dbReference type="SFLD" id="SFLDG01168">
    <property type="entry name" value="Ferric_reductase_subgroup_(FRE"/>
    <property type="match status" value="1"/>
</dbReference>
<feature type="transmembrane region" description="Helical" evidence="7">
    <location>
        <begin position="241"/>
        <end position="261"/>
    </location>
</feature>
<evidence type="ECO:0000313" key="10">
    <source>
        <dbReference type="EMBL" id="KIX93597.1"/>
    </source>
</evidence>
<feature type="domain" description="Ferric oxidoreductase" evidence="9">
    <location>
        <begin position="285"/>
        <end position="402"/>
    </location>
</feature>
<evidence type="ECO:0000256" key="8">
    <source>
        <dbReference type="SAM" id="SignalP"/>
    </source>
</evidence>
<keyword evidence="5" id="KW-0406">Ion transport</keyword>
<feature type="signal peptide" evidence="8">
    <location>
        <begin position="1"/>
        <end position="17"/>
    </location>
</feature>
<keyword evidence="6 7" id="KW-0472">Membrane</keyword>
<dbReference type="Pfam" id="PF01794">
    <property type="entry name" value="Ferric_reduct"/>
    <property type="match status" value="1"/>
</dbReference>
<dbReference type="AlphaFoldDB" id="A0A0D2JK22"/>
<evidence type="ECO:0000313" key="11">
    <source>
        <dbReference type="Proteomes" id="UP000053411"/>
    </source>
</evidence>
<dbReference type="InterPro" id="IPR013130">
    <property type="entry name" value="Fe3_Rdtase_TM_dom"/>
</dbReference>
<evidence type="ECO:0000256" key="6">
    <source>
        <dbReference type="ARBA" id="ARBA00023136"/>
    </source>
</evidence>
<dbReference type="SUPFAM" id="SSF52343">
    <property type="entry name" value="Ferredoxin reductase-like, C-terminal NADP-linked domain"/>
    <property type="match status" value="1"/>
</dbReference>
<dbReference type="OrthoDB" id="167398at2759"/>
<keyword evidence="2" id="KW-0813">Transport</keyword>